<evidence type="ECO:0000313" key="3">
    <source>
        <dbReference type="Proteomes" id="UP000274327"/>
    </source>
</evidence>
<evidence type="ECO:0008006" key="4">
    <source>
        <dbReference type="Google" id="ProtNLM"/>
    </source>
</evidence>
<dbReference type="Proteomes" id="UP000274327">
    <property type="component" value="Unassembled WGS sequence"/>
</dbReference>
<dbReference type="NCBIfam" id="NF035935">
    <property type="entry name" value="ESAT6_3"/>
    <property type="match status" value="1"/>
</dbReference>
<dbReference type="GeneID" id="78122207"/>
<keyword evidence="3" id="KW-1185">Reference proteome</keyword>
<gene>
    <name evidence="2" type="ORF">DS079_14390</name>
</gene>
<dbReference type="AlphaFoldDB" id="A0A426SHH3"/>
<comment type="caution">
    <text evidence="2">The sequence shown here is derived from an EMBL/GenBank/DDBJ whole genome shotgun (WGS) entry which is preliminary data.</text>
</comment>
<keyword evidence="1" id="KW-0175">Coiled coil</keyword>
<name>A0A426SHH3_9MICO</name>
<accession>A0A426SHH3</accession>
<organism evidence="2 3">
    <name type="scientific">Brachybacterium paraconglomeratum</name>
    <dbReference type="NCBI Taxonomy" id="173362"/>
    <lineage>
        <taxon>Bacteria</taxon>
        <taxon>Bacillati</taxon>
        <taxon>Actinomycetota</taxon>
        <taxon>Actinomycetes</taxon>
        <taxon>Micrococcales</taxon>
        <taxon>Dermabacteraceae</taxon>
        <taxon>Brachybacterium</taxon>
    </lineage>
</organism>
<evidence type="ECO:0000313" key="2">
    <source>
        <dbReference type="EMBL" id="RRR17570.1"/>
    </source>
</evidence>
<sequence>MNAGQNQIDRNSYNIGSSESAQANFEQVAARLEALLDRRDGDVKAAMAEYQADGVSEEYAALERQWNSAGTQVRAVITAIRNSLQENDEVARRALAIAKAAIPG</sequence>
<reference evidence="2 3" key="1">
    <citation type="submission" date="2018-07" db="EMBL/GenBank/DDBJ databases">
        <title>Brachybacteriurn paraconglorneratum KCTC 9916.</title>
        <authorList>
            <person name="Li Y."/>
        </authorList>
    </citation>
    <scope>NUCLEOTIDE SEQUENCE [LARGE SCALE GENOMIC DNA]</scope>
    <source>
        <strain evidence="2 3">KCTC 9916</strain>
    </source>
</reference>
<protein>
    <recommendedName>
        <fullName evidence="4">Pore-forming ESAT-6 family protein</fullName>
    </recommendedName>
</protein>
<dbReference type="InterPro" id="IPR048032">
    <property type="entry name" value="ESAT6-like"/>
</dbReference>
<feature type="coiled-coil region" evidence="1">
    <location>
        <begin position="18"/>
        <end position="65"/>
    </location>
</feature>
<proteinExistence type="predicted"/>
<evidence type="ECO:0000256" key="1">
    <source>
        <dbReference type="SAM" id="Coils"/>
    </source>
</evidence>
<dbReference type="Gene3D" id="1.10.287.1060">
    <property type="entry name" value="ESAT-6-like"/>
    <property type="match status" value="1"/>
</dbReference>
<dbReference type="EMBL" id="QOCI01000013">
    <property type="protein sequence ID" value="RRR17570.1"/>
    <property type="molecule type" value="Genomic_DNA"/>
</dbReference>
<dbReference type="RefSeq" id="WP_126988524.1">
    <property type="nucleotide sequence ID" value="NZ_ML133860.1"/>
</dbReference>